<proteinExistence type="inferred from homology"/>
<evidence type="ECO:0000313" key="2">
    <source>
        <dbReference type="EMBL" id="CAK9223465.1"/>
    </source>
</evidence>
<dbReference type="PANTHER" id="PTHR11567:SF207">
    <property type="entry name" value="LYSOPHOSPHATIDIC ACID PHOSPHATASE TYPE 6"/>
    <property type="match status" value="1"/>
</dbReference>
<dbReference type="CDD" id="cd07061">
    <property type="entry name" value="HP_HAP_like"/>
    <property type="match status" value="1"/>
</dbReference>
<dbReference type="Proteomes" id="UP001497512">
    <property type="component" value="Chromosome 4"/>
</dbReference>
<sequence>MMEIQSDIQPPSNTTGLQLLQVHAYFRHGDRSPTPLGEAKARAKLWETRLQEVPLILQKREYFPQKFPWGLLTVKGAEQSKALGSWLRELYLPEFCGPEYDIRNLQSPEKPVIQLRSTNFLRTHLTAWFVLEGLLGSPEAAASVPISCRDEADENLYHNDDHCPRLKKQWYTAWRRARESVGADGEKWHSHFKKMQDAMTQALEISLDKPGSLLPMDQPGFSWVTAVDTLECGRFHGDMLPPGISDDQITEVRQLLARDYALTFQDREILQLAVGRLVRELVDAMSECGTIPTLFLYSGHDATIMPLSVALGVPWADWPAYTSCICVELWHSGGGNYFVRVLYDGKGVALPLSREDGALKKEILTLDEFREIANWSMISEAEYSCKCEDMSGLVEGSTSSAL</sequence>
<reference evidence="2" key="1">
    <citation type="submission" date="2024-02" db="EMBL/GenBank/DDBJ databases">
        <authorList>
            <consortium name="ELIXIR-Norway"/>
            <consortium name="Elixir Norway"/>
        </authorList>
    </citation>
    <scope>NUCLEOTIDE SEQUENCE</scope>
</reference>
<evidence type="ECO:0000313" key="3">
    <source>
        <dbReference type="Proteomes" id="UP001497512"/>
    </source>
</evidence>
<dbReference type="InterPro" id="IPR033379">
    <property type="entry name" value="Acid_Pase_AS"/>
</dbReference>
<accession>A0ABP0UKX3</accession>
<dbReference type="InterPro" id="IPR029033">
    <property type="entry name" value="His_PPase_superfam"/>
</dbReference>
<keyword evidence="3" id="KW-1185">Reference proteome</keyword>
<dbReference type="PANTHER" id="PTHR11567">
    <property type="entry name" value="ACID PHOSPHATASE-RELATED"/>
    <property type="match status" value="1"/>
</dbReference>
<dbReference type="Pfam" id="PF00328">
    <property type="entry name" value="His_Phos_2"/>
    <property type="match status" value="2"/>
</dbReference>
<evidence type="ECO:0000256" key="1">
    <source>
        <dbReference type="ARBA" id="ARBA00005375"/>
    </source>
</evidence>
<comment type="similarity">
    <text evidence="1">Belongs to the histidine acid phosphatase family.</text>
</comment>
<dbReference type="SUPFAM" id="SSF53254">
    <property type="entry name" value="Phosphoglycerate mutase-like"/>
    <property type="match status" value="1"/>
</dbReference>
<protein>
    <submittedName>
        <fullName evidence="2">Uncharacterized protein</fullName>
    </submittedName>
</protein>
<dbReference type="InterPro" id="IPR000560">
    <property type="entry name" value="His_Pase_clade-2"/>
</dbReference>
<name>A0ABP0UKX3_9BRYO</name>
<dbReference type="Gene3D" id="3.40.50.1240">
    <property type="entry name" value="Phosphoglycerate mutase-like"/>
    <property type="match status" value="1"/>
</dbReference>
<dbReference type="InterPro" id="IPR050645">
    <property type="entry name" value="Histidine_acid_phosphatase"/>
</dbReference>
<organism evidence="2 3">
    <name type="scientific">Sphagnum troendelagicum</name>
    <dbReference type="NCBI Taxonomy" id="128251"/>
    <lineage>
        <taxon>Eukaryota</taxon>
        <taxon>Viridiplantae</taxon>
        <taxon>Streptophyta</taxon>
        <taxon>Embryophyta</taxon>
        <taxon>Bryophyta</taxon>
        <taxon>Sphagnophytina</taxon>
        <taxon>Sphagnopsida</taxon>
        <taxon>Sphagnales</taxon>
        <taxon>Sphagnaceae</taxon>
        <taxon>Sphagnum</taxon>
    </lineage>
</organism>
<dbReference type="EMBL" id="OZ019896">
    <property type="protein sequence ID" value="CAK9223465.1"/>
    <property type="molecule type" value="Genomic_DNA"/>
</dbReference>
<gene>
    <name evidence="2" type="ORF">CSSPTR1EN2_LOCUS16845</name>
</gene>
<dbReference type="PROSITE" id="PS00778">
    <property type="entry name" value="HIS_ACID_PHOSPHAT_2"/>
    <property type="match status" value="1"/>
</dbReference>